<keyword evidence="2" id="KW-1185">Reference proteome</keyword>
<evidence type="ECO:0000313" key="1">
    <source>
        <dbReference type="EMBL" id="RUT10005.1"/>
    </source>
</evidence>
<sequence length="59" mass="6302">MTEYRVVTKRYVSSDGKVIAEAKSVVSGSDTNDCQVSQSVSIHIHENGTVISKSVSVST</sequence>
<dbReference type="RefSeq" id="WP_127078514.1">
    <property type="nucleotide sequence ID" value="NZ_RSCL01000001.1"/>
</dbReference>
<reference evidence="1" key="2">
    <citation type="journal article" date="2019" name="Genome Biol. Evol.">
        <title>Day and night: Metabolic profiles and evolutionary relationships of six axenic non-marine cyanobacteria.</title>
        <authorList>
            <person name="Will S.E."/>
            <person name="Henke P."/>
            <person name="Boedeker C."/>
            <person name="Huang S."/>
            <person name="Brinkmann H."/>
            <person name="Rohde M."/>
            <person name="Jarek M."/>
            <person name="Friedl T."/>
            <person name="Seufert S."/>
            <person name="Schumacher M."/>
            <person name="Overmann J."/>
            <person name="Neumann-Schaal M."/>
            <person name="Petersen J."/>
        </authorList>
    </citation>
    <scope>NUCLEOTIDE SEQUENCE [LARGE SCALE GENOMIC DNA]</scope>
    <source>
        <strain evidence="1">PCC 7102</strain>
    </source>
</reference>
<dbReference type="AlphaFoldDB" id="A0A433VV91"/>
<organism evidence="1 2">
    <name type="scientific">Dulcicalothrix desertica PCC 7102</name>
    <dbReference type="NCBI Taxonomy" id="232991"/>
    <lineage>
        <taxon>Bacteria</taxon>
        <taxon>Bacillati</taxon>
        <taxon>Cyanobacteriota</taxon>
        <taxon>Cyanophyceae</taxon>
        <taxon>Nostocales</taxon>
        <taxon>Calotrichaceae</taxon>
        <taxon>Dulcicalothrix</taxon>
    </lineage>
</organism>
<name>A0A433VV91_9CYAN</name>
<accession>A0A433VV91</accession>
<dbReference type="Proteomes" id="UP000271624">
    <property type="component" value="Unassembled WGS sequence"/>
</dbReference>
<dbReference type="EMBL" id="RSCL01000001">
    <property type="protein sequence ID" value="RUT10005.1"/>
    <property type="molecule type" value="Genomic_DNA"/>
</dbReference>
<evidence type="ECO:0000313" key="2">
    <source>
        <dbReference type="Proteomes" id="UP000271624"/>
    </source>
</evidence>
<comment type="caution">
    <text evidence="1">The sequence shown here is derived from an EMBL/GenBank/DDBJ whole genome shotgun (WGS) entry which is preliminary data.</text>
</comment>
<gene>
    <name evidence="1" type="ORF">DSM106972_005000</name>
</gene>
<protein>
    <submittedName>
        <fullName evidence="1">Uncharacterized protein</fullName>
    </submittedName>
</protein>
<proteinExistence type="predicted"/>
<reference evidence="1" key="1">
    <citation type="submission" date="2018-12" db="EMBL/GenBank/DDBJ databases">
        <authorList>
            <person name="Will S."/>
            <person name="Neumann-Schaal M."/>
            <person name="Henke P."/>
        </authorList>
    </citation>
    <scope>NUCLEOTIDE SEQUENCE</scope>
    <source>
        <strain evidence="1">PCC 7102</strain>
    </source>
</reference>